<dbReference type="GO" id="GO:0022857">
    <property type="term" value="F:transmembrane transporter activity"/>
    <property type="evidence" value="ECO:0007669"/>
    <property type="project" value="InterPro"/>
</dbReference>
<dbReference type="SUPFAM" id="SSF103473">
    <property type="entry name" value="MFS general substrate transporter"/>
    <property type="match status" value="1"/>
</dbReference>
<reference evidence="10 11" key="1">
    <citation type="journal article" date="2024" name="Nat. Commun.">
        <title>Phylogenomics reveals the evolutionary origins of lichenization in chlorophyte algae.</title>
        <authorList>
            <person name="Puginier C."/>
            <person name="Libourel C."/>
            <person name="Otte J."/>
            <person name="Skaloud P."/>
            <person name="Haon M."/>
            <person name="Grisel S."/>
            <person name="Petersen M."/>
            <person name="Berrin J.G."/>
            <person name="Delaux P.M."/>
            <person name="Dal Grande F."/>
            <person name="Keller J."/>
        </authorList>
    </citation>
    <scope>NUCLEOTIDE SEQUENCE [LARGE SCALE GENOMIC DNA]</scope>
    <source>
        <strain evidence="10 11">SAG 2145</strain>
    </source>
</reference>
<dbReference type="Proteomes" id="UP001438707">
    <property type="component" value="Unassembled WGS sequence"/>
</dbReference>
<dbReference type="PROSITE" id="PS50850">
    <property type="entry name" value="MFS"/>
    <property type="match status" value="1"/>
</dbReference>
<keyword evidence="11" id="KW-1185">Reference proteome</keyword>
<feature type="compositionally biased region" description="Low complexity" evidence="7">
    <location>
        <begin position="523"/>
        <end position="542"/>
    </location>
</feature>
<name>A0AAW1S644_9CHLO</name>
<comment type="caution">
    <text evidence="10">The sequence shown here is derived from an EMBL/GenBank/DDBJ whole genome shotgun (WGS) entry which is preliminary data.</text>
</comment>
<feature type="transmembrane region" description="Helical" evidence="8">
    <location>
        <begin position="321"/>
        <end position="341"/>
    </location>
</feature>
<dbReference type="EMBL" id="JALJOS010000003">
    <property type="protein sequence ID" value="KAK9841399.1"/>
    <property type="molecule type" value="Genomic_DNA"/>
</dbReference>
<feature type="compositionally biased region" description="Basic residues" evidence="7">
    <location>
        <begin position="654"/>
        <end position="664"/>
    </location>
</feature>
<dbReference type="AlphaFoldDB" id="A0AAW1S644"/>
<feature type="transmembrane region" description="Helical" evidence="8">
    <location>
        <begin position="159"/>
        <end position="176"/>
    </location>
</feature>
<feature type="transmembrane region" description="Helical" evidence="8">
    <location>
        <begin position="283"/>
        <end position="309"/>
    </location>
</feature>
<dbReference type="InterPro" id="IPR044770">
    <property type="entry name" value="MFS_spinster-like"/>
</dbReference>
<keyword evidence="4 8" id="KW-1133">Transmembrane helix</keyword>
<feature type="transmembrane region" description="Helical" evidence="8">
    <location>
        <begin position="385"/>
        <end position="403"/>
    </location>
</feature>
<comment type="subcellular location">
    <subcellularLocation>
        <location evidence="1">Membrane</location>
        <topology evidence="1">Multi-pass membrane protein</topology>
    </subcellularLocation>
</comment>
<dbReference type="InterPro" id="IPR020846">
    <property type="entry name" value="MFS_dom"/>
</dbReference>
<feature type="compositionally biased region" description="Basic and acidic residues" evidence="7">
    <location>
        <begin position="1"/>
        <end position="21"/>
    </location>
</feature>
<comment type="similarity">
    <text evidence="6">Belongs to the major facilitator superfamily. Spinster (TC 2.A.1.49) family.</text>
</comment>
<dbReference type="InterPro" id="IPR011701">
    <property type="entry name" value="MFS"/>
</dbReference>
<dbReference type="Pfam" id="PF07690">
    <property type="entry name" value="MFS_1"/>
    <property type="match status" value="1"/>
</dbReference>
<protein>
    <recommendedName>
        <fullName evidence="9">Major facilitator superfamily (MFS) profile domain-containing protein</fullName>
    </recommendedName>
</protein>
<evidence type="ECO:0000256" key="8">
    <source>
        <dbReference type="SAM" id="Phobius"/>
    </source>
</evidence>
<accession>A0AAW1S644</accession>
<proteinExistence type="inferred from homology"/>
<feature type="transmembrane region" description="Helical" evidence="8">
    <location>
        <begin position="227"/>
        <end position="248"/>
    </location>
</feature>
<evidence type="ECO:0000313" key="11">
    <source>
        <dbReference type="Proteomes" id="UP001438707"/>
    </source>
</evidence>
<evidence type="ECO:0000256" key="2">
    <source>
        <dbReference type="ARBA" id="ARBA00022448"/>
    </source>
</evidence>
<dbReference type="InterPro" id="IPR036259">
    <property type="entry name" value="MFS_trans_sf"/>
</dbReference>
<feature type="domain" description="Major facilitator superfamily (MFS) profile" evidence="9">
    <location>
        <begin position="68"/>
        <end position="495"/>
    </location>
</feature>
<keyword evidence="2" id="KW-0813">Transport</keyword>
<feature type="transmembrane region" description="Helical" evidence="8">
    <location>
        <begin position="353"/>
        <end position="373"/>
    </location>
</feature>
<feature type="compositionally biased region" description="Low complexity" evidence="7">
    <location>
        <begin position="579"/>
        <end position="599"/>
    </location>
</feature>
<evidence type="ECO:0000259" key="9">
    <source>
        <dbReference type="PROSITE" id="PS50850"/>
    </source>
</evidence>
<evidence type="ECO:0000256" key="7">
    <source>
        <dbReference type="SAM" id="MobiDB-lite"/>
    </source>
</evidence>
<evidence type="ECO:0000256" key="3">
    <source>
        <dbReference type="ARBA" id="ARBA00022692"/>
    </source>
</evidence>
<feature type="transmembrane region" description="Helical" evidence="8">
    <location>
        <begin position="479"/>
        <end position="502"/>
    </location>
</feature>
<feature type="compositionally biased region" description="Polar residues" evidence="7">
    <location>
        <begin position="628"/>
        <end position="642"/>
    </location>
</feature>
<dbReference type="PANTHER" id="PTHR23505:SF52">
    <property type="entry name" value="MAJOR FACILITATOR SUPERFAMILY PROTEIN"/>
    <property type="match status" value="1"/>
</dbReference>
<feature type="region of interest" description="Disordered" evidence="7">
    <location>
        <begin position="574"/>
        <end position="664"/>
    </location>
</feature>
<organism evidence="10 11">
    <name type="scientific">Apatococcus lobatus</name>
    <dbReference type="NCBI Taxonomy" id="904363"/>
    <lineage>
        <taxon>Eukaryota</taxon>
        <taxon>Viridiplantae</taxon>
        <taxon>Chlorophyta</taxon>
        <taxon>core chlorophytes</taxon>
        <taxon>Trebouxiophyceae</taxon>
        <taxon>Chlorellales</taxon>
        <taxon>Chlorellaceae</taxon>
        <taxon>Apatococcus</taxon>
    </lineage>
</organism>
<keyword evidence="5 8" id="KW-0472">Membrane</keyword>
<sequence length="664" mass="69874">MDGPRRSEEEHERLADPHVDSSDFVVASAGQDAKATPTQMQRSASWTSDWYPRRGNFRGWMRDERVRTTLLINLASIMERTDEQILPAVYRWIGAAFNATPSQLGNLTFCRAVVQGIASPLGGFAGHYYNRAWVTAAGCLLWGTMTAGFSATRTVQQGYIFWAVNGIGLSLVIPNGQSLTADYFQPAQRGKAFGGLYLTGALGATLGALYATNIGDTHPLGMEGWRFAFLSVAAISLTIGVLNLLYAADPRCEAGQLRITPSAGESHQSLRQLLPEVGSVVKIPTFIIIILQGILGSTPWNALVFLTLYMQLLGMTDTSAATLMALFLGGTALGGLLGGFVGDLAAKRYPSHGRILVCQFSVVSGVPLSLLLLKGLPLNGAPSTVGMYGAVMLSLGLLISWAAPACNNPIFAEIVPPDLRNMIYAFDRSFEGAIAACGAPFVGWLAEYMGFKGAATTEGATGTEPVAADLDKAKALGSALLVCMALPWFLCFVFYSGLHLTYPRDKRAAMDKAGTLQLSMVPLPGLDSSSSNNSPQQGSSKSTRGLPASIEQGQHEDSIQPLAAISDAAVAHHSATNLAARPSASPSRARADPAATPSRVGGPSGKAASHSVPSGKPHAGLEAGSSRVVDSTTPGGPRQASSELGKPAADRLHAVGRLHAPKRD</sequence>
<evidence type="ECO:0000256" key="4">
    <source>
        <dbReference type="ARBA" id="ARBA00022989"/>
    </source>
</evidence>
<dbReference type="PANTHER" id="PTHR23505">
    <property type="entry name" value="SPINSTER"/>
    <property type="match status" value="1"/>
</dbReference>
<gene>
    <name evidence="10" type="ORF">WJX74_005122</name>
</gene>
<feature type="region of interest" description="Disordered" evidence="7">
    <location>
        <begin position="1"/>
        <end position="22"/>
    </location>
</feature>
<evidence type="ECO:0000256" key="6">
    <source>
        <dbReference type="ARBA" id="ARBA00024338"/>
    </source>
</evidence>
<evidence type="ECO:0000313" key="10">
    <source>
        <dbReference type="EMBL" id="KAK9841399.1"/>
    </source>
</evidence>
<evidence type="ECO:0000256" key="1">
    <source>
        <dbReference type="ARBA" id="ARBA00004141"/>
    </source>
</evidence>
<feature type="region of interest" description="Disordered" evidence="7">
    <location>
        <begin position="521"/>
        <end position="555"/>
    </location>
</feature>
<dbReference type="Gene3D" id="1.20.1250.20">
    <property type="entry name" value="MFS general substrate transporter like domains"/>
    <property type="match status" value="1"/>
</dbReference>
<feature type="transmembrane region" description="Helical" evidence="8">
    <location>
        <begin position="196"/>
        <end position="215"/>
    </location>
</feature>
<keyword evidence="3 8" id="KW-0812">Transmembrane</keyword>
<evidence type="ECO:0000256" key="5">
    <source>
        <dbReference type="ARBA" id="ARBA00023136"/>
    </source>
</evidence>
<dbReference type="GO" id="GO:0016020">
    <property type="term" value="C:membrane"/>
    <property type="evidence" value="ECO:0007669"/>
    <property type="project" value="UniProtKB-SubCell"/>
</dbReference>